<name>A0A936ZSC6_9FLAO</name>
<dbReference type="PROSITE" id="PS51257">
    <property type="entry name" value="PROKAR_LIPOPROTEIN"/>
    <property type="match status" value="1"/>
</dbReference>
<organism evidence="1 2">
    <name type="scientific">Aquimarina mytili</name>
    <dbReference type="NCBI Taxonomy" id="874423"/>
    <lineage>
        <taxon>Bacteria</taxon>
        <taxon>Pseudomonadati</taxon>
        <taxon>Bacteroidota</taxon>
        <taxon>Flavobacteriia</taxon>
        <taxon>Flavobacteriales</taxon>
        <taxon>Flavobacteriaceae</taxon>
        <taxon>Aquimarina</taxon>
    </lineage>
</organism>
<comment type="caution">
    <text evidence="1">The sequence shown here is derived from an EMBL/GenBank/DDBJ whole genome shotgun (WGS) entry which is preliminary data.</text>
</comment>
<dbReference type="Proteomes" id="UP000651057">
    <property type="component" value="Unassembled WGS sequence"/>
</dbReference>
<reference evidence="1" key="1">
    <citation type="submission" date="2021-01" db="EMBL/GenBank/DDBJ databases">
        <authorList>
            <person name="Zhong Y.L."/>
        </authorList>
    </citation>
    <scope>NUCLEOTIDE SEQUENCE</scope>
    <source>
        <strain evidence="1">KCTC 23302</strain>
    </source>
</reference>
<evidence type="ECO:0000313" key="2">
    <source>
        <dbReference type="Proteomes" id="UP000651057"/>
    </source>
</evidence>
<sequence>MKSISIIILMLTLLSCNKRQDRIQIIEDKNLNQKQIDSILDEYHFEYSRVVFIDSLEKVILPISTQNASGGSRYTSKSYYADSYPNYWNLIFYDVKTGKTKLLTKKKTRISDFTTNFKNVGPILKKSVLYRAGDTDYNLDKKLTYLDPEQLFISDIDGNKLLRLSPVDENLIEYEIVPNTDKIIFRTLRDSNRDKKFDEKDDKVWYLIDLSTASKAIEILNQEKRKEIENLYFKQWLVKNDKQ</sequence>
<evidence type="ECO:0000313" key="1">
    <source>
        <dbReference type="EMBL" id="MBL0684734.1"/>
    </source>
</evidence>
<accession>A0A936ZSC6</accession>
<protein>
    <recommendedName>
        <fullName evidence="3">Lipoprotein</fullName>
    </recommendedName>
</protein>
<evidence type="ECO:0008006" key="3">
    <source>
        <dbReference type="Google" id="ProtNLM"/>
    </source>
</evidence>
<dbReference type="RefSeq" id="WP_201921538.1">
    <property type="nucleotide sequence ID" value="NZ_BAABAX010000031.1"/>
</dbReference>
<dbReference type="AlphaFoldDB" id="A0A936ZSC6"/>
<gene>
    <name evidence="1" type="ORF">JJQ60_14480</name>
</gene>
<proteinExistence type="predicted"/>
<keyword evidence="2" id="KW-1185">Reference proteome</keyword>
<dbReference type="EMBL" id="JAERQJ010000005">
    <property type="protein sequence ID" value="MBL0684734.1"/>
    <property type="molecule type" value="Genomic_DNA"/>
</dbReference>